<dbReference type="EMBL" id="JAXBLV010000208">
    <property type="protein sequence ID" value="MDY3562144.1"/>
    <property type="molecule type" value="Genomic_DNA"/>
</dbReference>
<keyword evidence="2" id="KW-1185">Reference proteome</keyword>
<comment type="caution">
    <text evidence="1">The sequence shown here is derived from an EMBL/GenBank/DDBJ whole genome shotgun (WGS) entry which is preliminary data.</text>
</comment>
<accession>A0ABU5F4M6</accession>
<reference evidence="2" key="1">
    <citation type="journal article" date="2023" name="Mar. Drugs">
        <title>Gemmata algarum, a Novel Planctomycete Isolated from an Algal Mat, Displays Antimicrobial Activity.</title>
        <authorList>
            <person name="Kumar G."/>
            <person name="Kallscheuer N."/>
            <person name="Kashif M."/>
            <person name="Ahamad S."/>
            <person name="Jagadeeshwari U."/>
            <person name="Pannikurungottu S."/>
            <person name="Haufschild T."/>
            <person name="Kabuu M."/>
            <person name="Sasikala C."/>
            <person name="Jogler C."/>
            <person name="Ramana C."/>
        </authorList>
    </citation>
    <scope>NUCLEOTIDE SEQUENCE [LARGE SCALE GENOMIC DNA]</scope>
    <source>
        <strain evidence="2">JC673</strain>
    </source>
</reference>
<proteinExistence type="predicted"/>
<gene>
    <name evidence="1" type="ORF">R5W23_003590</name>
</gene>
<protein>
    <recommendedName>
        <fullName evidence="3">SMI1/KNR4 family protein</fullName>
    </recommendedName>
</protein>
<organism evidence="1 2">
    <name type="scientific">Gemmata algarum</name>
    <dbReference type="NCBI Taxonomy" id="2975278"/>
    <lineage>
        <taxon>Bacteria</taxon>
        <taxon>Pseudomonadati</taxon>
        <taxon>Planctomycetota</taxon>
        <taxon>Planctomycetia</taxon>
        <taxon>Gemmatales</taxon>
        <taxon>Gemmataceae</taxon>
        <taxon>Gemmata</taxon>
    </lineage>
</organism>
<evidence type="ECO:0000313" key="1">
    <source>
        <dbReference type="EMBL" id="MDY3562144.1"/>
    </source>
</evidence>
<name>A0ABU5F4M6_9BACT</name>
<evidence type="ECO:0008006" key="3">
    <source>
        <dbReference type="Google" id="ProtNLM"/>
    </source>
</evidence>
<dbReference type="Proteomes" id="UP001272242">
    <property type="component" value="Unassembled WGS sequence"/>
</dbReference>
<sequence length="206" mass="23513">MTEAEWLACMDPKLLLIALQGKASDRKMRLCACAIVRRQPGYTSDELRQRGVELAERVADGLATEEEREDMREELQVRKENEVAQGEFDRAFATRNAQYCLDRNQRYFFWFDPGHRVLPPEDALVVRDIFGNPFRPVAFSRSWRTDTVLTLAAQMYESRDFGAMPILADALQDAGCDNADVLDHCRDPKGVHVRGCWVVDSVLGKE</sequence>
<evidence type="ECO:0000313" key="2">
    <source>
        <dbReference type="Proteomes" id="UP001272242"/>
    </source>
</evidence>
<dbReference type="RefSeq" id="WP_320688476.1">
    <property type="nucleotide sequence ID" value="NZ_JAXBLV010000208.1"/>
</dbReference>